<dbReference type="SUPFAM" id="SSF47473">
    <property type="entry name" value="EF-hand"/>
    <property type="match status" value="1"/>
</dbReference>
<name>A0A2P5D3A3_TREOI</name>
<evidence type="ECO:0000256" key="3">
    <source>
        <dbReference type="ARBA" id="ARBA00022837"/>
    </source>
</evidence>
<dbReference type="InterPro" id="IPR039647">
    <property type="entry name" value="EF_hand_pair_protein_CML-like"/>
</dbReference>
<keyword evidence="1" id="KW-0479">Metal-binding</keyword>
<dbReference type="PROSITE" id="PS50222">
    <property type="entry name" value="EF_HAND_2"/>
    <property type="match status" value="3"/>
</dbReference>
<dbReference type="GO" id="GO:0043226">
    <property type="term" value="C:organelle"/>
    <property type="evidence" value="ECO:0007669"/>
    <property type="project" value="UniProtKB-ARBA"/>
</dbReference>
<proteinExistence type="predicted"/>
<dbReference type="FunFam" id="1.10.238.10:FF:000178">
    <property type="entry name" value="Calmodulin-2 A"/>
    <property type="match status" value="1"/>
</dbReference>
<dbReference type="InterPro" id="IPR002048">
    <property type="entry name" value="EF_hand_dom"/>
</dbReference>
<dbReference type="PROSITE" id="PS00018">
    <property type="entry name" value="EF_HAND_1"/>
    <property type="match status" value="3"/>
</dbReference>
<organism evidence="5 6">
    <name type="scientific">Trema orientale</name>
    <name type="common">Charcoal tree</name>
    <name type="synonym">Celtis orientalis</name>
    <dbReference type="NCBI Taxonomy" id="63057"/>
    <lineage>
        <taxon>Eukaryota</taxon>
        <taxon>Viridiplantae</taxon>
        <taxon>Streptophyta</taxon>
        <taxon>Embryophyta</taxon>
        <taxon>Tracheophyta</taxon>
        <taxon>Spermatophyta</taxon>
        <taxon>Magnoliopsida</taxon>
        <taxon>eudicotyledons</taxon>
        <taxon>Gunneridae</taxon>
        <taxon>Pentapetalae</taxon>
        <taxon>rosids</taxon>
        <taxon>fabids</taxon>
        <taxon>Rosales</taxon>
        <taxon>Cannabaceae</taxon>
        <taxon>Trema</taxon>
    </lineage>
</organism>
<evidence type="ECO:0000256" key="2">
    <source>
        <dbReference type="ARBA" id="ARBA00022737"/>
    </source>
</evidence>
<dbReference type="Gene3D" id="1.10.238.10">
    <property type="entry name" value="EF-hand"/>
    <property type="match status" value="2"/>
</dbReference>
<comment type="caution">
    <text evidence="5">The sequence shown here is derived from an EMBL/GenBank/DDBJ whole genome shotgun (WGS) entry which is preliminary data.</text>
</comment>
<dbReference type="GO" id="GO:0005509">
    <property type="term" value="F:calcium ion binding"/>
    <property type="evidence" value="ECO:0007669"/>
    <property type="project" value="InterPro"/>
</dbReference>
<dbReference type="STRING" id="63057.A0A2P5D3A3"/>
<dbReference type="PANTHER" id="PTHR10891">
    <property type="entry name" value="EF-HAND CALCIUM-BINDING DOMAIN CONTAINING PROTEIN"/>
    <property type="match status" value="1"/>
</dbReference>
<gene>
    <name evidence="5" type="ORF">TorRG33x02_263750</name>
</gene>
<dbReference type="Proteomes" id="UP000237000">
    <property type="component" value="Unassembled WGS sequence"/>
</dbReference>
<dbReference type="InterPro" id="IPR011992">
    <property type="entry name" value="EF-hand-dom_pair"/>
</dbReference>
<dbReference type="InParanoid" id="A0A2P5D3A3"/>
<dbReference type="AlphaFoldDB" id="A0A2P5D3A3"/>
<accession>A0A2P5D3A3</accession>
<dbReference type="EMBL" id="JXTC01000301">
    <property type="protein sequence ID" value="PON67780.1"/>
    <property type="molecule type" value="Genomic_DNA"/>
</dbReference>
<sequence length="163" mass="17126">MAQLGSLSAQTEALSHVLGLVEAFRAFDSDNDGSITAAELGGIMGSLGYNPTEQEVRTMMQQGDVDKDGLLSLQEFLEMNTKNLELGGLGNFLMNASEVLANNNGGDGSACEMVTAEELFQVLGSLGLNLGLEICQNIIASMDMDGDGAVSIDDFNLIVTSLL</sequence>
<dbReference type="CDD" id="cd00051">
    <property type="entry name" value="EFh"/>
    <property type="match status" value="1"/>
</dbReference>
<keyword evidence="2" id="KW-0677">Repeat</keyword>
<feature type="domain" description="EF-hand" evidence="4">
    <location>
        <begin position="51"/>
        <end position="86"/>
    </location>
</feature>
<dbReference type="SMART" id="SM00054">
    <property type="entry name" value="EFh"/>
    <property type="match status" value="3"/>
</dbReference>
<dbReference type="Pfam" id="PF13499">
    <property type="entry name" value="EF-hand_7"/>
    <property type="match status" value="1"/>
</dbReference>
<protein>
    <submittedName>
        <fullName evidence="5">Parvalbumin</fullName>
    </submittedName>
</protein>
<keyword evidence="6" id="KW-1185">Reference proteome</keyword>
<evidence type="ECO:0000256" key="1">
    <source>
        <dbReference type="ARBA" id="ARBA00022723"/>
    </source>
</evidence>
<feature type="domain" description="EF-hand" evidence="4">
    <location>
        <begin position="130"/>
        <end position="163"/>
    </location>
</feature>
<evidence type="ECO:0000313" key="5">
    <source>
        <dbReference type="EMBL" id="PON67780.1"/>
    </source>
</evidence>
<dbReference type="OrthoDB" id="26525at2759"/>
<reference evidence="6" key="1">
    <citation type="submission" date="2016-06" db="EMBL/GenBank/DDBJ databases">
        <title>Parallel loss of symbiosis genes in relatives of nitrogen-fixing non-legume Parasponia.</title>
        <authorList>
            <person name="Van Velzen R."/>
            <person name="Holmer R."/>
            <person name="Bu F."/>
            <person name="Rutten L."/>
            <person name="Van Zeijl A."/>
            <person name="Liu W."/>
            <person name="Santuari L."/>
            <person name="Cao Q."/>
            <person name="Sharma T."/>
            <person name="Shen D."/>
            <person name="Roswanjaya Y."/>
            <person name="Wardhani T."/>
            <person name="Kalhor M.S."/>
            <person name="Jansen J."/>
            <person name="Van den Hoogen J."/>
            <person name="Gungor B."/>
            <person name="Hartog M."/>
            <person name="Hontelez J."/>
            <person name="Verver J."/>
            <person name="Yang W.-C."/>
            <person name="Schijlen E."/>
            <person name="Repin R."/>
            <person name="Schilthuizen M."/>
            <person name="Schranz E."/>
            <person name="Heidstra R."/>
            <person name="Miyata K."/>
            <person name="Fedorova E."/>
            <person name="Kohlen W."/>
            <person name="Bisseling T."/>
            <person name="Smit S."/>
            <person name="Geurts R."/>
        </authorList>
    </citation>
    <scope>NUCLEOTIDE SEQUENCE [LARGE SCALE GENOMIC DNA]</scope>
    <source>
        <strain evidence="6">cv. RG33-2</strain>
    </source>
</reference>
<dbReference type="Pfam" id="PF13833">
    <property type="entry name" value="EF-hand_8"/>
    <property type="match status" value="1"/>
</dbReference>
<evidence type="ECO:0000259" key="4">
    <source>
        <dbReference type="PROSITE" id="PS50222"/>
    </source>
</evidence>
<dbReference type="InterPro" id="IPR018247">
    <property type="entry name" value="EF_Hand_1_Ca_BS"/>
</dbReference>
<keyword evidence="3" id="KW-0106">Calcium</keyword>
<evidence type="ECO:0000313" key="6">
    <source>
        <dbReference type="Proteomes" id="UP000237000"/>
    </source>
</evidence>
<feature type="domain" description="EF-hand" evidence="4">
    <location>
        <begin position="15"/>
        <end position="50"/>
    </location>
</feature>